<evidence type="ECO:0000256" key="1">
    <source>
        <dbReference type="SAM" id="Coils"/>
    </source>
</evidence>
<evidence type="ECO:0000313" key="2">
    <source>
        <dbReference type="EMBL" id="BAH69281.1"/>
    </source>
</evidence>
<reference evidence="2 3" key="1">
    <citation type="journal article" date="2009" name="Curr. Microbiol.">
        <title>Molecular cloning and expression of a novel cholinephosphotransferase involved in glycoglycerophospholipid biosynthesis of Mycoplasma fermentans.</title>
        <authorList>
            <person name="Ishida N."/>
            <person name="Irikura D."/>
            <person name="Matsuda K."/>
            <person name="Sato S."/>
            <person name="Asano K."/>
        </authorList>
    </citation>
    <scope>NUCLEOTIDE SEQUENCE [LARGE SCALE GENOMIC DNA]</scope>
    <source>
        <strain evidence="3">ATCC 19989 / NBRC 14854 / NCTC 10117 / PG18</strain>
    </source>
</reference>
<keyword evidence="3" id="KW-1185">Reference proteome</keyword>
<keyword evidence="1" id="KW-0175">Coiled coil</keyword>
<dbReference type="HOGENOM" id="CLU_592901_0_0_14"/>
<name>C4XDQ9_MYCFP</name>
<organism evidence="2 3">
    <name type="scientific">Mycoplasmopsis fermentans (strain ATCC 19989 / NBRC 14854 / NCTC 10117 / PG18)</name>
    <name type="common">Mycoplasma fermentans</name>
    <dbReference type="NCBI Taxonomy" id="496833"/>
    <lineage>
        <taxon>Bacteria</taxon>
        <taxon>Bacillati</taxon>
        <taxon>Mycoplasmatota</taxon>
        <taxon>Mycoplasmoidales</taxon>
        <taxon>Metamycoplasmataceae</taxon>
        <taxon>Mycoplasmopsis</taxon>
    </lineage>
</organism>
<feature type="coiled-coil region" evidence="1">
    <location>
        <begin position="299"/>
        <end position="346"/>
    </location>
</feature>
<dbReference type="Proteomes" id="UP000006810">
    <property type="component" value="Chromosome"/>
</dbReference>
<dbReference type="EMBL" id="AP009608">
    <property type="protein sequence ID" value="BAH69281.1"/>
    <property type="molecule type" value="Genomic_DNA"/>
</dbReference>
<proteinExistence type="predicted"/>
<gene>
    <name evidence="2" type="ordered locus">MBIO_0016</name>
</gene>
<sequence>MNIKNRKGVKLMEELNKLELNLNEFKSKYWYEQNLTIPYVFKKQNENLNEVDFFNKFAYSIYTTIDLIIGQKMSYFVKTQSDSKAIKNIIGETRFENFKKAIYLEIKYRLSSKSFPEYSNSVFLVSNNISLNGETRDFGSLSKLINYESIQLLTFPSWVDLESDIDFIQADFEALLKSLKEFVNNKDIELENKIKSLEEYDKSQTQNNINQEARIKNLEYKTNVIKSKSEIRLEDNEGKFHLWGNGFGYKNNNDVLYAFQNESFKKLKDILDNYENLKQAFESFKIAQENQNTKNVQINSTQDNQIKALEDKVATLENTTSNVWKIAEIDKNLISLYNQINREKDKKWIRVGLVGEREFEYGKEHTISLDKKRTNLNYEFDLKKFKIVTYINYAGKENNFITYLNSGDELTFCQPVVYDDIGSSSALAIWNIKILNESCEFKIIQVGKIFNNETPSDLRFWKIDLFSWERTY</sequence>
<dbReference type="PATRIC" id="fig|496833.3.peg.17"/>
<evidence type="ECO:0008006" key="4">
    <source>
        <dbReference type="Google" id="ProtNLM"/>
    </source>
</evidence>
<evidence type="ECO:0000313" key="3">
    <source>
        <dbReference type="Proteomes" id="UP000006810"/>
    </source>
</evidence>
<dbReference type="KEGG" id="mfp:MBIO_0016"/>
<dbReference type="AlphaFoldDB" id="C4XDQ9"/>
<dbReference type="eggNOG" id="ENOG5031ZM2">
    <property type="taxonomic scope" value="Bacteria"/>
</dbReference>
<accession>C4XDQ9</accession>
<protein>
    <recommendedName>
        <fullName evidence="4">HtpB</fullName>
    </recommendedName>
</protein>